<protein>
    <recommendedName>
        <fullName evidence="3">Asparagine synthase (Glutamine-hydrolysing)</fullName>
    </recommendedName>
</protein>
<dbReference type="Gene3D" id="3.40.50.620">
    <property type="entry name" value="HUPs"/>
    <property type="match status" value="1"/>
</dbReference>
<dbReference type="SUPFAM" id="SSF52402">
    <property type="entry name" value="Adenine nucleotide alpha hydrolases-like"/>
    <property type="match status" value="1"/>
</dbReference>
<evidence type="ECO:0000313" key="1">
    <source>
        <dbReference type="EMBL" id="GAA3706858.1"/>
    </source>
</evidence>
<dbReference type="InterPro" id="IPR029055">
    <property type="entry name" value="Ntn_hydrolases_N"/>
</dbReference>
<accession>A0ABP7DMM1</accession>
<gene>
    <name evidence="1" type="ORF">GCM10022204_25920</name>
</gene>
<dbReference type="SUPFAM" id="SSF56235">
    <property type="entry name" value="N-terminal nucleophile aminohydrolases (Ntn hydrolases)"/>
    <property type="match status" value="1"/>
</dbReference>
<dbReference type="EMBL" id="BAAAYX010000010">
    <property type="protein sequence ID" value="GAA3706858.1"/>
    <property type="molecule type" value="Genomic_DNA"/>
</dbReference>
<keyword evidence="2" id="KW-1185">Reference proteome</keyword>
<dbReference type="RefSeq" id="WP_344812797.1">
    <property type="nucleotide sequence ID" value="NZ_BAAAYX010000010.1"/>
</dbReference>
<evidence type="ECO:0008006" key="3">
    <source>
        <dbReference type="Google" id="ProtNLM"/>
    </source>
</evidence>
<sequence length="601" mass="65441">MEARMSLGALPGVLAVTRRDGQPALDELSGALAAIGVPDAFVSDAHGIGLGVWGLPQKTLTPDQPLILSRTNWHRDGSVAPSEIARWIAESSLRPLDEMLPPFAALGLARDGVRVAADRMGFRQIYRISNSALTAVSTSARALSAIDGSGLDEDALAVQSQLGWQLGQSTLFGGVEKLPPGESVTVTSAGATSNFAPVTEIEPLTLDEAVRRASTLMRHFLGRYLDENPDPVLQLTGGQDSRLLLSAIPVSRRRGLRVMTVDAPGTADAAVAAELSARFGLRHSVLSLDGLTGLTPVQCYELVWEAAVRLDCMADPLARAATLWAERSIEQGPRLSGLGGEIARGFYYAGRVRPTPLTEQRTERLARWRMFANEPVEPEALAERLSRDAFQTALDAVHEALRGGGTSWYEATDELYYRHRMQRWAGLGESAVCFDRILTNPMLDYRFLEIARGLTPKDKQHSRFLARLQLALDDELASIRLDDRPPPRAYAQPALKNWASIQVSTMNAAARKAQQRLLRTRRPPAGGAVIARLLWDHLRECPELLEPAFKSGVFATNWLEGLLRGSQTPAPSSLALLMNVLVACGPLGEQRGPADNERREP</sequence>
<comment type="caution">
    <text evidence="1">The sequence shown here is derived from an EMBL/GenBank/DDBJ whole genome shotgun (WGS) entry which is preliminary data.</text>
</comment>
<dbReference type="Proteomes" id="UP001500051">
    <property type="component" value="Unassembled WGS sequence"/>
</dbReference>
<evidence type="ECO:0000313" key="2">
    <source>
        <dbReference type="Proteomes" id="UP001500051"/>
    </source>
</evidence>
<dbReference type="InterPro" id="IPR014729">
    <property type="entry name" value="Rossmann-like_a/b/a_fold"/>
</dbReference>
<organism evidence="1 2">
    <name type="scientific">Microlunatus aurantiacus</name>
    <dbReference type="NCBI Taxonomy" id="446786"/>
    <lineage>
        <taxon>Bacteria</taxon>
        <taxon>Bacillati</taxon>
        <taxon>Actinomycetota</taxon>
        <taxon>Actinomycetes</taxon>
        <taxon>Propionibacteriales</taxon>
        <taxon>Propionibacteriaceae</taxon>
        <taxon>Microlunatus</taxon>
    </lineage>
</organism>
<reference evidence="2" key="1">
    <citation type="journal article" date="2019" name="Int. J. Syst. Evol. Microbiol.">
        <title>The Global Catalogue of Microorganisms (GCM) 10K type strain sequencing project: providing services to taxonomists for standard genome sequencing and annotation.</title>
        <authorList>
            <consortium name="The Broad Institute Genomics Platform"/>
            <consortium name="The Broad Institute Genome Sequencing Center for Infectious Disease"/>
            <person name="Wu L."/>
            <person name="Ma J."/>
        </authorList>
    </citation>
    <scope>NUCLEOTIDE SEQUENCE [LARGE SCALE GENOMIC DNA]</scope>
    <source>
        <strain evidence="2">JCM 16548</strain>
    </source>
</reference>
<proteinExistence type="predicted"/>
<name>A0ABP7DMM1_9ACTN</name>